<dbReference type="EMBL" id="JACDTQ010001911">
    <property type="protein sequence ID" value="KAF5920770.1"/>
    <property type="molecule type" value="Genomic_DNA"/>
</dbReference>
<dbReference type="AlphaFoldDB" id="A0A7J7EY95"/>
<accession>A0A7J7EY95</accession>
<dbReference type="InterPro" id="IPR040907">
    <property type="entry name" value="IL3Ra_N"/>
</dbReference>
<comment type="caution">
    <text evidence="18">The sequence shown here is derived from an EMBL/GenBank/DDBJ whole genome shotgun (WGS) entry which is preliminary data.</text>
</comment>
<name>A0A7J7EY95_DICBM</name>
<keyword evidence="10" id="KW-0675">Receptor</keyword>
<protein>
    <recommendedName>
        <fullName evidence="14">Interleukin-3 receptor subunit alpha</fullName>
    </recommendedName>
</protein>
<dbReference type="Proteomes" id="UP000551758">
    <property type="component" value="Unassembled WGS sequence"/>
</dbReference>
<keyword evidence="6" id="KW-0832">Ubl conjugation</keyword>
<evidence type="ECO:0000256" key="4">
    <source>
        <dbReference type="ARBA" id="ARBA00022692"/>
    </source>
</evidence>
<evidence type="ECO:0000256" key="15">
    <source>
        <dbReference type="SAM" id="Phobius"/>
    </source>
</evidence>
<keyword evidence="3" id="KW-1003">Cell membrane</keyword>
<keyword evidence="5" id="KW-0732">Signal</keyword>
<evidence type="ECO:0000259" key="16">
    <source>
        <dbReference type="Pfam" id="PF09240"/>
    </source>
</evidence>
<dbReference type="PANTHER" id="PTHR23037">
    <property type="entry name" value="CYTOKINE RECEPTOR"/>
    <property type="match status" value="1"/>
</dbReference>
<evidence type="ECO:0000256" key="7">
    <source>
        <dbReference type="ARBA" id="ARBA00022989"/>
    </source>
</evidence>
<dbReference type="Pfam" id="PF18611">
    <property type="entry name" value="IL3Ra_N"/>
    <property type="match status" value="1"/>
</dbReference>
<evidence type="ECO:0000256" key="8">
    <source>
        <dbReference type="ARBA" id="ARBA00023136"/>
    </source>
</evidence>
<gene>
    <name evidence="18" type="ORF">HPG69_010304</name>
</gene>
<keyword evidence="4 15" id="KW-0812">Transmembrane</keyword>
<comment type="function">
    <text evidence="12">Cell surface receptor for IL3 expressed on hematopoietic progenitor cells, monocytes and B-lymphocytes that controls the production and differentiation of hematopoietic progenitor cells into lineage-restricted cells. Ligand stimulation rapidly induces hetrodimerization with IL3RB, phosphorylation and enzyme activity of effector proteins such as JAK2 and PI3K that play a role in signaling cell proliferation and differentiation. Activation of JAK2 leads to STAT5-mediated transcriptional program.</text>
</comment>
<feature type="transmembrane region" description="Helical" evidence="15">
    <location>
        <begin position="298"/>
        <end position="320"/>
    </location>
</feature>
<feature type="domain" description="Type I cytokine receptor cytokine-binding" evidence="16">
    <location>
        <begin position="105"/>
        <end position="193"/>
    </location>
</feature>
<keyword evidence="9" id="KW-1015">Disulfide bond</keyword>
<keyword evidence="8 15" id="KW-0472">Membrane</keyword>
<evidence type="ECO:0000256" key="6">
    <source>
        <dbReference type="ARBA" id="ARBA00022843"/>
    </source>
</evidence>
<evidence type="ECO:0000313" key="19">
    <source>
        <dbReference type="Proteomes" id="UP000551758"/>
    </source>
</evidence>
<evidence type="ECO:0000256" key="12">
    <source>
        <dbReference type="ARBA" id="ARBA00056770"/>
    </source>
</evidence>
<keyword evidence="19" id="KW-1185">Reference proteome</keyword>
<organism evidence="18 19">
    <name type="scientific">Diceros bicornis minor</name>
    <name type="common">South-central black rhinoceros</name>
    <dbReference type="NCBI Taxonomy" id="77932"/>
    <lineage>
        <taxon>Eukaryota</taxon>
        <taxon>Metazoa</taxon>
        <taxon>Chordata</taxon>
        <taxon>Craniata</taxon>
        <taxon>Vertebrata</taxon>
        <taxon>Euteleostomi</taxon>
        <taxon>Mammalia</taxon>
        <taxon>Eutheria</taxon>
        <taxon>Laurasiatheria</taxon>
        <taxon>Perissodactyla</taxon>
        <taxon>Rhinocerotidae</taxon>
        <taxon>Diceros</taxon>
    </lineage>
</organism>
<dbReference type="SUPFAM" id="SSF49265">
    <property type="entry name" value="Fibronectin type III"/>
    <property type="match status" value="2"/>
</dbReference>
<dbReference type="GO" id="GO:0004912">
    <property type="term" value="F:interleukin-3 receptor activity"/>
    <property type="evidence" value="ECO:0007669"/>
    <property type="project" value="UniProtKB-ARBA"/>
</dbReference>
<dbReference type="Pfam" id="PF09240">
    <property type="entry name" value="IL6Ra-bind"/>
    <property type="match status" value="1"/>
</dbReference>
<dbReference type="PANTHER" id="PTHR23037:SF46">
    <property type="entry name" value="INTERLEUKIN 5 RECEPTOR SUBUNIT ALPHA"/>
    <property type="match status" value="1"/>
</dbReference>
<evidence type="ECO:0000256" key="2">
    <source>
        <dbReference type="ARBA" id="ARBA00008159"/>
    </source>
</evidence>
<feature type="domain" description="IL-3 receptor alpha chain N-terminal" evidence="17">
    <location>
        <begin position="22"/>
        <end position="93"/>
    </location>
</feature>
<evidence type="ECO:0000256" key="3">
    <source>
        <dbReference type="ARBA" id="ARBA00022475"/>
    </source>
</evidence>
<evidence type="ECO:0000256" key="13">
    <source>
        <dbReference type="ARBA" id="ARBA00065508"/>
    </source>
</evidence>
<proteinExistence type="inferred from homology"/>
<comment type="subcellular location">
    <subcellularLocation>
        <location evidence="1">Cell membrane</location>
        <topology evidence="1">Single-pass type I membrane protein</topology>
    </subcellularLocation>
</comment>
<dbReference type="InterPro" id="IPR013783">
    <property type="entry name" value="Ig-like_fold"/>
</dbReference>
<comment type="subunit">
    <text evidence="13">Interacts with IL3. Heterodimer of an alpha and a beta subunit. The beta subunit is common to the IL3, IL5 and GM-CSF receptors.</text>
</comment>
<evidence type="ECO:0000313" key="18">
    <source>
        <dbReference type="EMBL" id="KAF5920770.1"/>
    </source>
</evidence>
<evidence type="ECO:0000256" key="1">
    <source>
        <dbReference type="ARBA" id="ARBA00004251"/>
    </source>
</evidence>
<dbReference type="InterPro" id="IPR015321">
    <property type="entry name" value="TypeI_recpt_CBD"/>
</dbReference>
<dbReference type="FunFam" id="2.60.40.10:FF:002832">
    <property type="entry name" value="Interleukin-3 receptor subunit alpha"/>
    <property type="match status" value="1"/>
</dbReference>
<evidence type="ECO:0000256" key="10">
    <source>
        <dbReference type="ARBA" id="ARBA00023170"/>
    </source>
</evidence>
<dbReference type="InterPro" id="IPR036116">
    <property type="entry name" value="FN3_sf"/>
</dbReference>
<dbReference type="InterPro" id="IPR003532">
    <property type="entry name" value="Short_hematopoietin_rcpt_2_CS"/>
</dbReference>
<reference evidence="18 19" key="1">
    <citation type="journal article" date="2020" name="Mol. Biol. Evol.">
        <title>Interspecific Gene Flow and the Evolution of Specialization in Black and White Rhinoceros.</title>
        <authorList>
            <person name="Moodley Y."/>
            <person name="Westbury M.V."/>
            <person name="Russo I.M."/>
            <person name="Gopalakrishnan S."/>
            <person name="Rakotoarivelo A."/>
            <person name="Olsen R.A."/>
            <person name="Prost S."/>
            <person name="Tunstall T."/>
            <person name="Ryder O.A."/>
            <person name="Dalen L."/>
            <person name="Bruford M.W."/>
        </authorList>
    </citation>
    <scope>NUCLEOTIDE SEQUENCE [LARGE SCALE GENOMIC DNA]</scope>
    <source>
        <strain evidence="18">SBR-YM</strain>
        <tissue evidence="18">Skin</tissue>
    </source>
</reference>
<evidence type="ECO:0000256" key="14">
    <source>
        <dbReference type="ARBA" id="ARBA00074205"/>
    </source>
</evidence>
<dbReference type="PROSITE" id="PS01356">
    <property type="entry name" value="HEMATOPO_REC_S_F2"/>
    <property type="match status" value="1"/>
</dbReference>
<keyword evidence="11" id="KW-0325">Glycoprotein</keyword>
<dbReference type="Gene3D" id="2.60.40.10">
    <property type="entry name" value="Immunoglobulins"/>
    <property type="match status" value="2"/>
</dbReference>
<dbReference type="Gene3D" id="2.60.40.3850">
    <property type="match status" value="1"/>
</dbReference>
<evidence type="ECO:0000259" key="17">
    <source>
        <dbReference type="Pfam" id="PF18611"/>
    </source>
</evidence>
<sequence length="372" mass="42946">MENTRSPFSSFRTLEDDANSPIKNLRMEPRSRRLTWDLNGNVTEIKCFDTPNYPIKAKNNRYCEFRVLPSCKAKNYTVNITSSQSFSTSILYPEQEGKPGAAAENLKCWVHDVDFLTCSWTVGREAPSDVQYRLYVENLKTHEEWQCARYRADERGTHTWCHFDDVSRFSDRFYRFLVNGTSRGSGIPCSEIFEELSEIERLSPPNVTGWCNKTYALMEWRTSSHFTRRFNYELQIQTGTDPAYTTQVLKENFFVLSNPGTYTVQIRTQGFFTKILSEWSDPKRFVCDPEKEGAGLRVWLTASLTALGTLLALGLLLLLCRRYSVTQKLFPPIPRMKDHITDHLQNKLMVWEAGKASREECPVAEVQVLGET</sequence>
<evidence type="ECO:0000256" key="11">
    <source>
        <dbReference type="ARBA" id="ARBA00023180"/>
    </source>
</evidence>
<keyword evidence="7 15" id="KW-1133">Transmembrane helix</keyword>
<dbReference type="GO" id="GO:0009897">
    <property type="term" value="C:external side of plasma membrane"/>
    <property type="evidence" value="ECO:0007669"/>
    <property type="project" value="TreeGrafter"/>
</dbReference>
<evidence type="ECO:0000256" key="5">
    <source>
        <dbReference type="ARBA" id="ARBA00022729"/>
    </source>
</evidence>
<comment type="similarity">
    <text evidence="2">Belongs to the type I cytokine receptor family. Type 5 subfamily.</text>
</comment>
<evidence type="ECO:0000256" key="9">
    <source>
        <dbReference type="ARBA" id="ARBA00023157"/>
    </source>
</evidence>